<feature type="chain" id="PRO_5017700849" description="CopC domain-containing protein" evidence="7">
    <location>
        <begin position="27"/>
        <end position="252"/>
    </location>
</feature>
<feature type="compositionally biased region" description="Low complexity" evidence="5">
    <location>
        <begin position="126"/>
        <end position="137"/>
    </location>
</feature>
<evidence type="ECO:0000256" key="7">
    <source>
        <dbReference type="SAM" id="SignalP"/>
    </source>
</evidence>
<dbReference type="EMBL" id="QTUA01000001">
    <property type="protein sequence ID" value="REF32262.1"/>
    <property type="molecule type" value="Genomic_DNA"/>
</dbReference>
<keyword evidence="2" id="KW-0479">Metal-binding</keyword>
<dbReference type="InterPro" id="IPR032694">
    <property type="entry name" value="CopC/D"/>
</dbReference>
<dbReference type="GO" id="GO:0006825">
    <property type="term" value="P:copper ion transport"/>
    <property type="evidence" value="ECO:0007669"/>
    <property type="project" value="InterPro"/>
</dbReference>
<evidence type="ECO:0000313" key="10">
    <source>
        <dbReference type="Proteomes" id="UP000256253"/>
    </source>
</evidence>
<dbReference type="AlphaFoldDB" id="A0A3D9US19"/>
<evidence type="ECO:0000256" key="4">
    <source>
        <dbReference type="ARBA" id="ARBA00023008"/>
    </source>
</evidence>
<gene>
    <name evidence="9" type="ORF">DFJ65_3372</name>
</gene>
<feature type="transmembrane region" description="Helical" evidence="6">
    <location>
        <begin position="169"/>
        <end position="190"/>
    </location>
</feature>
<feature type="signal peptide" evidence="7">
    <location>
        <begin position="1"/>
        <end position="26"/>
    </location>
</feature>
<feature type="region of interest" description="Disordered" evidence="5">
    <location>
        <begin position="126"/>
        <end position="167"/>
    </location>
</feature>
<organism evidence="9 10">
    <name type="scientific">Calidifontibacter indicus</name>
    <dbReference type="NCBI Taxonomy" id="419650"/>
    <lineage>
        <taxon>Bacteria</taxon>
        <taxon>Bacillati</taxon>
        <taxon>Actinomycetota</taxon>
        <taxon>Actinomycetes</taxon>
        <taxon>Micrococcales</taxon>
        <taxon>Dermacoccaceae</taxon>
        <taxon>Calidifontibacter</taxon>
    </lineage>
</organism>
<dbReference type="InterPro" id="IPR007348">
    <property type="entry name" value="CopC_dom"/>
</dbReference>
<evidence type="ECO:0000256" key="1">
    <source>
        <dbReference type="ARBA" id="ARBA00004196"/>
    </source>
</evidence>
<dbReference type="RefSeq" id="WP_170144135.1">
    <property type="nucleotide sequence ID" value="NZ_QTUA01000001.1"/>
</dbReference>
<dbReference type="GO" id="GO:0030313">
    <property type="term" value="C:cell envelope"/>
    <property type="evidence" value="ECO:0007669"/>
    <property type="project" value="UniProtKB-SubCell"/>
</dbReference>
<feature type="region of interest" description="Disordered" evidence="5">
    <location>
        <begin position="198"/>
        <end position="252"/>
    </location>
</feature>
<dbReference type="SUPFAM" id="SSF81296">
    <property type="entry name" value="E set domains"/>
    <property type="match status" value="1"/>
</dbReference>
<evidence type="ECO:0000256" key="2">
    <source>
        <dbReference type="ARBA" id="ARBA00022723"/>
    </source>
</evidence>
<evidence type="ECO:0000256" key="6">
    <source>
        <dbReference type="SAM" id="Phobius"/>
    </source>
</evidence>
<keyword evidence="6" id="KW-0812">Transmembrane</keyword>
<dbReference type="Gene3D" id="2.60.40.1220">
    <property type="match status" value="1"/>
</dbReference>
<sequence length="252" mass="25068">MRILARLSAALLLLPLLFLAPGEAQAHDTLLSTTPKSGATTAPVQSVSMVFNEAVLSTGAAVTVDGPDGAVAQGSPSINAATVSQDLRQPLANGSYKVTWRVLSSDGHPISGSFSFVVAGATASSSSTTSSATAGATQSDETLTTPSASSSAPTPPVQQVPTSSTDNNAPLIITAAVLALLLIAGGAFLARTRLKDDNADLADGTDTPAATPISSPDADADGSEIAGSAGPNADDETVSGQTSHDADRDPDD</sequence>
<feature type="domain" description="CopC" evidence="8">
    <location>
        <begin position="27"/>
        <end position="118"/>
    </location>
</feature>
<dbReference type="GO" id="GO:0005886">
    <property type="term" value="C:plasma membrane"/>
    <property type="evidence" value="ECO:0007669"/>
    <property type="project" value="TreeGrafter"/>
</dbReference>
<dbReference type="Pfam" id="PF04234">
    <property type="entry name" value="CopC"/>
    <property type="match status" value="1"/>
</dbReference>
<accession>A0A3D9US19</accession>
<evidence type="ECO:0000256" key="3">
    <source>
        <dbReference type="ARBA" id="ARBA00022729"/>
    </source>
</evidence>
<keyword evidence="10" id="KW-1185">Reference proteome</keyword>
<name>A0A3D9US19_9MICO</name>
<dbReference type="InterPro" id="IPR014756">
    <property type="entry name" value="Ig_E-set"/>
</dbReference>
<dbReference type="GO" id="GO:0005507">
    <property type="term" value="F:copper ion binding"/>
    <property type="evidence" value="ECO:0007669"/>
    <property type="project" value="InterPro"/>
</dbReference>
<keyword evidence="3 7" id="KW-0732">Signal</keyword>
<dbReference type="GO" id="GO:0046688">
    <property type="term" value="P:response to copper ion"/>
    <property type="evidence" value="ECO:0007669"/>
    <property type="project" value="InterPro"/>
</dbReference>
<keyword evidence="6" id="KW-0472">Membrane</keyword>
<evidence type="ECO:0000313" key="9">
    <source>
        <dbReference type="EMBL" id="REF32262.1"/>
    </source>
</evidence>
<protein>
    <recommendedName>
        <fullName evidence="8">CopC domain-containing protein</fullName>
    </recommendedName>
</protein>
<evidence type="ECO:0000256" key="5">
    <source>
        <dbReference type="SAM" id="MobiDB-lite"/>
    </source>
</evidence>
<evidence type="ECO:0000259" key="8">
    <source>
        <dbReference type="Pfam" id="PF04234"/>
    </source>
</evidence>
<dbReference type="Proteomes" id="UP000256253">
    <property type="component" value="Unassembled WGS sequence"/>
</dbReference>
<proteinExistence type="predicted"/>
<keyword evidence="4" id="KW-0186">Copper</keyword>
<comment type="caution">
    <text evidence="9">The sequence shown here is derived from an EMBL/GenBank/DDBJ whole genome shotgun (WGS) entry which is preliminary data.</text>
</comment>
<dbReference type="PANTHER" id="PTHR34820">
    <property type="entry name" value="INNER MEMBRANE PROTEIN YEBZ"/>
    <property type="match status" value="1"/>
</dbReference>
<dbReference type="GO" id="GO:0042597">
    <property type="term" value="C:periplasmic space"/>
    <property type="evidence" value="ECO:0007669"/>
    <property type="project" value="InterPro"/>
</dbReference>
<comment type="subcellular location">
    <subcellularLocation>
        <location evidence="1">Cell envelope</location>
    </subcellularLocation>
</comment>
<dbReference type="InterPro" id="IPR014755">
    <property type="entry name" value="Cu-Rt/internalin_Ig-like"/>
</dbReference>
<dbReference type="PANTHER" id="PTHR34820:SF4">
    <property type="entry name" value="INNER MEMBRANE PROTEIN YEBZ"/>
    <property type="match status" value="1"/>
</dbReference>
<reference evidence="9 10" key="1">
    <citation type="submission" date="2018-08" db="EMBL/GenBank/DDBJ databases">
        <title>Sequencing the genomes of 1000 actinobacteria strains.</title>
        <authorList>
            <person name="Klenk H.-P."/>
        </authorList>
    </citation>
    <scope>NUCLEOTIDE SEQUENCE [LARGE SCALE GENOMIC DNA]</scope>
    <source>
        <strain evidence="9 10">DSM 22967</strain>
    </source>
</reference>
<keyword evidence="6" id="KW-1133">Transmembrane helix</keyword>